<keyword evidence="2" id="KW-1185">Reference proteome</keyword>
<dbReference type="Proteomes" id="UP000042527">
    <property type="component" value="Unassembled WGS sequence"/>
</dbReference>
<evidence type="ECO:0000313" key="1">
    <source>
        <dbReference type="EMBL" id="CEM62086.1"/>
    </source>
</evidence>
<name>A0A0B7GZJ0_TREPH</name>
<gene>
    <name evidence="1" type="ORF">TPHV1_290003</name>
</gene>
<proteinExistence type="predicted"/>
<reference evidence="2" key="1">
    <citation type="submission" date="2015-01" db="EMBL/GenBank/DDBJ databases">
        <authorList>
            <person name="Manzoor Shahid"/>
            <person name="Zubair Saima"/>
        </authorList>
    </citation>
    <scope>NUCLEOTIDE SEQUENCE [LARGE SCALE GENOMIC DNA]</scope>
    <source>
        <strain evidence="2">V1</strain>
    </source>
</reference>
<evidence type="ECO:0008006" key="3">
    <source>
        <dbReference type="Google" id="ProtNLM"/>
    </source>
</evidence>
<dbReference type="AlphaFoldDB" id="A0A0B7GZJ0"/>
<dbReference type="PROSITE" id="PS51257">
    <property type="entry name" value="PROKAR_LIPOPROTEIN"/>
    <property type="match status" value="1"/>
</dbReference>
<evidence type="ECO:0000313" key="2">
    <source>
        <dbReference type="Proteomes" id="UP000042527"/>
    </source>
</evidence>
<dbReference type="EMBL" id="CDNC01000022">
    <property type="protein sequence ID" value="CEM62086.1"/>
    <property type="molecule type" value="Genomic_DNA"/>
</dbReference>
<organism evidence="1 2">
    <name type="scientific">Treponema phagedenis</name>
    <dbReference type="NCBI Taxonomy" id="162"/>
    <lineage>
        <taxon>Bacteria</taxon>
        <taxon>Pseudomonadati</taxon>
        <taxon>Spirochaetota</taxon>
        <taxon>Spirochaetia</taxon>
        <taxon>Spirochaetales</taxon>
        <taxon>Treponemataceae</taxon>
        <taxon>Treponema</taxon>
    </lineage>
</organism>
<protein>
    <recommendedName>
        <fullName evidence="3">Lipoprotein</fullName>
    </recommendedName>
</protein>
<sequence length="339" mass="36948">MEKKMKMKKFLAIIILSIITIATFSCKNPPIFAAIEQEIKLKPASMRGIVRSIAAYGSTLYTSDGELYTKKLGEKGKWEKTSEFKKITGLASDGNTVYVAIVDKGVFTVAGIPIQGSEKIQTVFGDNKSAAYGVEKKGSNSKVYKISGNTLDSTGMEIEGAIKAATKDYLISTKGAYKAGSALTGTPVKLQDGVQVNADLFVLTLEKLYAYNSGTQKWASVEHTVPGAACMTYWEDKNILLIGGASGYGEVQLDSSDLTDLTKSKVYKSAGMFDGSSTPKEHVLQYNNMLGKWTITNIAIFPISDPNRYVVYAGVGDPSTRYSGLWGFYNPEQLEWNRE</sequence>
<accession>A0A0B7GZJ0</accession>